<protein>
    <submittedName>
        <fullName evidence="2">Uncharacterized protein</fullName>
    </submittedName>
</protein>
<dbReference type="RefSeq" id="WP_380975969.1">
    <property type="nucleotide sequence ID" value="NZ_JBHTEF010000001.1"/>
</dbReference>
<evidence type="ECO:0000256" key="1">
    <source>
        <dbReference type="SAM" id="MobiDB-lite"/>
    </source>
</evidence>
<reference evidence="3" key="1">
    <citation type="journal article" date="2019" name="Int. J. Syst. Evol. Microbiol.">
        <title>The Global Catalogue of Microorganisms (GCM) 10K type strain sequencing project: providing services to taxonomists for standard genome sequencing and annotation.</title>
        <authorList>
            <consortium name="The Broad Institute Genomics Platform"/>
            <consortium name="The Broad Institute Genome Sequencing Center for Infectious Disease"/>
            <person name="Wu L."/>
            <person name="Ma J."/>
        </authorList>
    </citation>
    <scope>NUCLEOTIDE SEQUENCE [LARGE SCALE GENOMIC DNA]</scope>
    <source>
        <strain evidence="3">CCUG 56698</strain>
    </source>
</reference>
<evidence type="ECO:0000313" key="3">
    <source>
        <dbReference type="Proteomes" id="UP001596527"/>
    </source>
</evidence>
<feature type="region of interest" description="Disordered" evidence="1">
    <location>
        <begin position="45"/>
        <end position="78"/>
    </location>
</feature>
<proteinExistence type="predicted"/>
<feature type="compositionally biased region" description="Low complexity" evidence="1">
    <location>
        <begin position="52"/>
        <end position="64"/>
    </location>
</feature>
<accession>A0ABW2SRI4</accession>
<name>A0ABW2SRI4_9ACTO</name>
<organism evidence="2 3">
    <name type="scientific">Schaalia naturae</name>
    <dbReference type="NCBI Taxonomy" id="635203"/>
    <lineage>
        <taxon>Bacteria</taxon>
        <taxon>Bacillati</taxon>
        <taxon>Actinomycetota</taxon>
        <taxon>Actinomycetes</taxon>
        <taxon>Actinomycetales</taxon>
        <taxon>Actinomycetaceae</taxon>
        <taxon>Schaalia</taxon>
    </lineage>
</organism>
<dbReference type="Proteomes" id="UP001596527">
    <property type="component" value="Unassembled WGS sequence"/>
</dbReference>
<sequence>MTATRRRTANLWPRRILTGLALVAAVALLVLGAVRLVGALGNAVSGGGGDGATSESGQSGDDGQSGPGLADRMSGGTSGLQSVVIDPCSAQDLTIQIGVSGPVAVGAGATVQVALTGASAADCSMTTSQLALRILSGDQVIADGSACQATDGQSGEGADAATGSGTPLLFATGDSWSGTLTWDGGVHDGCGALDADGDGAGDIADAGTYRAQVLLDGQRIGDEAIFEVR</sequence>
<comment type="caution">
    <text evidence="2">The sequence shown here is derived from an EMBL/GenBank/DDBJ whole genome shotgun (WGS) entry which is preliminary data.</text>
</comment>
<keyword evidence="3" id="KW-1185">Reference proteome</keyword>
<dbReference type="EMBL" id="JBHTEF010000001">
    <property type="protein sequence ID" value="MFC7582116.1"/>
    <property type="molecule type" value="Genomic_DNA"/>
</dbReference>
<gene>
    <name evidence="2" type="ORF">ACFQWG_13020</name>
</gene>
<evidence type="ECO:0000313" key="2">
    <source>
        <dbReference type="EMBL" id="MFC7582116.1"/>
    </source>
</evidence>